<evidence type="ECO:0000256" key="1">
    <source>
        <dbReference type="SAM" id="MobiDB-lite"/>
    </source>
</evidence>
<feature type="region of interest" description="Disordered" evidence="1">
    <location>
        <begin position="1"/>
        <end position="24"/>
    </location>
</feature>
<sequence length="146" mass="15770">MAARQLHSTFTRLASSWPKDPLRPNAQMGRAIQAFADETFLATPASASKLPDPQPPLPDVAAAPERDFKQLSAADEGAARAALEALQAIQEGKASKQHPTPDKILRPASNKDYYSRLTATIDKAAAGQDVSPSFGERFRLFLGGRR</sequence>
<dbReference type="GeneID" id="37270713"/>
<name>A0A316Z1X2_9BASI</name>
<reference evidence="2 3" key="1">
    <citation type="journal article" date="2018" name="Mol. Biol. Evol.">
        <title>Broad Genomic Sampling Reveals a Smut Pathogenic Ancestry of the Fungal Clade Ustilaginomycotina.</title>
        <authorList>
            <person name="Kijpornyongpan T."/>
            <person name="Mondo S.J."/>
            <person name="Barry K."/>
            <person name="Sandor L."/>
            <person name="Lee J."/>
            <person name="Lipzen A."/>
            <person name="Pangilinan J."/>
            <person name="LaButti K."/>
            <person name="Hainaut M."/>
            <person name="Henrissat B."/>
            <person name="Grigoriev I.V."/>
            <person name="Spatafora J.W."/>
            <person name="Aime M.C."/>
        </authorList>
    </citation>
    <scope>NUCLEOTIDE SEQUENCE [LARGE SCALE GENOMIC DNA]</scope>
    <source>
        <strain evidence="2 3">MCA 4186</strain>
    </source>
</reference>
<dbReference type="Pfam" id="PF20180">
    <property type="entry name" value="UQCC2_CBP6"/>
    <property type="match status" value="1"/>
</dbReference>
<accession>A0A316Z1X2</accession>
<evidence type="ECO:0000313" key="2">
    <source>
        <dbReference type="EMBL" id="PWN95790.1"/>
    </source>
</evidence>
<dbReference type="GO" id="GO:0043022">
    <property type="term" value="F:ribosome binding"/>
    <property type="evidence" value="ECO:0007669"/>
    <property type="project" value="InterPro"/>
</dbReference>
<organism evidence="2 3">
    <name type="scientific">Tilletiopsis washingtonensis</name>
    <dbReference type="NCBI Taxonomy" id="58919"/>
    <lineage>
        <taxon>Eukaryota</taxon>
        <taxon>Fungi</taxon>
        <taxon>Dikarya</taxon>
        <taxon>Basidiomycota</taxon>
        <taxon>Ustilaginomycotina</taxon>
        <taxon>Exobasidiomycetes</taxon>
        <taxon>Entylomatales</taxon>
        <taxon>Entylomatales incertae sedis</taxon>
        <taxon>Tilletiopsis</taxon>
    </lineage>
</organism>
<dbReference type="PANTHER" id="PTHR28250">
    <property type="entry name" value="CYTOCHROME B PRE-MRNA-PROCESSING PROTEIN 6"/>
    <property type="match status" value="1"/>
</dbReference>
<protein>
    <submittedName>
        <fullName evidence="2">Uncharacterized protein</fullName>
    </submittedName>
</protein>
<dbReference type="AlphaFoldDB" id="A0A316Z1X2"/>
<evidence type="ECO:0000313" key="3">
    <source>
        <dbReference type="Proteomes" id="UP000245946"/>
    </source>
</evidence>
<dbReference type="GO" id="GO:0034551">
    <property type="term" value="P:mitochondrial respiratory chain complex III assembly"/>
    <property type="evidence" value="ECO:0007669"/>
    <property type="project" value="TreeGrafter"/>
</dbReference>
<keyword evidence="3" id="KW-1185">Reference proteome</keyword>
<dbReference type="RefSeq" id="XP_025596069.1">
    <property type="nucleotide sequence ID" value="XM_025743169.1"/>
</dbReference>
<proteinExistence type="predicted"/>
<dbReference type="PANTHER" id="PTHR28250:SF1">
    <property type="entry name" value="CYTOCHROME B PRE-MRNA-PROCESSING PROTEIN 6"/>
    <property type="match status" value="1"/>
</dbReference>
<dbReference type="OrthoDB" id="2107880at2759"/>
<dbReference type="InterPro" id="IPR037653">
    <property type="entry name" value="Cbp6"/>
</dbReference>
<dbReference type="EMBL" id="KZ819302">
    <property type="protein sequence ID" value="PWN95790.1"/>
    <property type="molecule type" value="Genomic_DNA"/>
</dbReference>
<dbReference type="Proteomes" id="UP000245946">
    <property type="component" value="Unassembled WGS sequence"/>
</dbReference>
<feature type="compositionally biased region" description="Polar residues" evidence="1">
    <location>
        <begin position="1"/>
        <end position="14"/>
    </location>
</feature>
<dbReference type="GO" id="GO:0061671">
    <property type="term" value="C:Cbp3p-Cbp6 complex"/>
    <property type="evidence" value="ECO:0007669"/>
    <property type="project" value="InterPro"/>
</dbReference>
<gene>
    <name evidence="2" type="ORF">FA09DRAFT_331760</name>
</gene>
<feature type="region of interest" description="Disordered" evidence="1">
    <location>
        <begin position="90"/>
        <end position="109"/>
    </location>
</feature>